<accession>A0A2H0REH1</accession>
<protein>
    <recommendedName>
        <fullName evidence="3">Transcriptional regulator</fullName>
    </recommendedName>
</protein>
<evidence type="ECO:0000313" key="2">
    <source>
        <dbReference type="Proteomes" id="UP000228767"/>
    </source>
</evidence>
<reference evidence="1 2" key="1">
    <citation type="submission" date="2017-09" db="EMBL/GenBank/DDBJ databases">
        <title>Depth-based differentiation of microbial function through sediment-hosted aquifers and enrichment of novel symbionts in the deep terrestrial subsurface.</title>
        <authorList>
            <person name="Probst A.J."/>
            <person name="Ladd B."/>
            <person name="Jarett J.K."/>
            <person name="Geller-Mcgrath D.E."/>
            <person name="Sieber C.M."/>
            <person name="Emerson J.B."/>
            <person name="Anantharaman K."/>
            <person name="Thomas B.C."/>
            <person name="Malmstrom R."/>
            <person name="Stieglmeier M."/>
            <person name="Klingl A."/>
            <person name="Woyke T."/>
            <person name="Ryan C.M."/>
            <person name="Banfield J.F."/>
        </authorList>
    </citation>
    <scope>NUCLEOTIDE SEQUENCE [LARGE SCALE GENOMIC DNA]</scope>
    <source>
        <strain evidence="1">CG10_big_fil_rev_8_21_14_0_10_51_16</strain>
    </source>
</reference>
<comment type="caution">
    <text evidence="1">The sequence shown here is derived from an EMBL/GenBank/DDBJ whole genome shotgun (WGS) entry which is preliminary data.</text>
</comment>
<dbReference type="AlphaFoldDB" id="A0A2H0REH1"/>
<evidence type="ECO:0008006" key="3">
    <source>
        <dbReference type="Google" id="ProtNLM"/>
    </source>
</evidence>
<dbReference type="Proteomes" id="UP000228767">
    <property type="component" value="Unassembled WGS sequence"/>
</dbReference>
<name>A0A2H0REH1_9BACT</name>
<dbReference type="EMBL" id="PCYI01000014">
    <property type="protein sequence ID" value="PIR44951.1"/>
    <property type="molecule type" value="Genomic_DNA"/>
</dbReference>
<organism evidence="1 2">
    <name type="scientific">Candidatus Vogelbacteria bacterium CG10_big_fil_rev_8_21_14_0_10_51_16</name>
    <dbReference type="NCBI Taxonomy" id="1975045"/>
    <lineage>
        <taxon>Bacteria</taxon>
        <taxon>Candidatus Vogeliibacteriota</taxon>
    </lineage>
</organism>
<sequence>MIKKHSKMDSRVSAANRIAILASKDEILFHISDVANLWEVTDKNVLRKMLSRYTQRGLMVRVHRGFYSLKKISEIDPYLLGVKALHGPAYISCETILFRDGIINQPAQGITIVSSVSKYFTIAGIAYKSRKMRDEFLFNNAGIEVQSGVRVASSARAIADIYYFNPRKYLDALGSSLVDMDEVREIQKAVGFKLSKKS</sequence>
<proteinExistence type="predicted"/>
<evidence type="ECO:0000313" key="1">
    <source>
        <dbReference type="EMBL" id="PIR44951.1"/>
    </source>
</evidence>
<gene>
    <name evidence="1" type="ORF">COV10_01965</name>
</gene>